<evidence type="ECO:0000256" key="2">
    <source>
        <dbReference type="SAM" id="Phobius"/>
    </source>
</evidence>
<feature type="region of interest" description="Disordered" evidence="1">
    <location>
        <begin position="763"/>
        <end position="857"/>
    </location>
</feature>
<name>A0A024TS07_9STRA</name>
<dbReference type="GeneID" id="20087589"/>
<feature type="transmembrane region" description="Helical" evidence="2">
    <location>
        <begin position="36"/>
        <end position="56"/>
    </location>
</feature>
<evidence type="ECO:0000313" key="3">
    <source>
        <dbReference type="EMBL" id="ETV96386.1"/>
    </source>
</evidence>
<accession>A0A024TS07</accession>
<proteinExistence type="predicted"/>
<keyword evidence="2" id="KW-1133">Transmembrane helix</keyword>
<gene>
    <name evidence="3" type="ORF">H310_10539</name>
</gene>
<feature type="transmembrane region" description="Helical" evidence="2">
    <location>
        <begin position="344"/>
        <end position="362"/>
    </location>
</feature>
<organism evidence="3">
    <name type="scientific">Aphanomyces invadans</name>
    <dbReference type="NCBI Taxonomy" id="157072"/>
    <lineage>
        <taxon>Eukaryota</taxon>
        <taxon>Sar</taxon>
        <taxon>Stramenopiles</taxon>
        <taxon>Oomycota</taxon>
        <taxon>Saprolegniomycetes</taxon>
        <taxon>Saprolegniales</taxon>
        <taxon>Verrucalvaceae</taxon>
        <taxon>Aphanomyces</taxon>
    </lineage>
</organism>
<dbReference type="OrthoDB" id="77556at2759"/>
<feature type="transmembrane region" description="Helical" evidence="2">
    <location>
        <begin position="255"/>
        <end position="275"/>
    </location>
</feature>
<feature type="region of interest" description="Disordered" evidence="1">
    <location>
        <begin position="714"/>
        <end position="751"/>
    </location>
</feature>
<feature type="transmembrane region" description="Helical" evidence="2">
    <location>
        <begin position="213"/>
        <end position="234"/>
    </location>
</feature>
<feature type="transmembrane region" description="Helical" evidence="2">
    <location>
        <begin position="100"/>
        <end position="118"/>
    </location>
</feature>
<sequence>MSNAIAVCDAAGTNTTHSCRRAFWHDASCGIAYLDYALPAIPWLVFIVLSVAFAWYTNVWAEFHQGIDDLHDIPAQALGIVVARQKRQLLGRKIPDPRRIFMLIAMWAELPGFSYLPMELLYYQRYGTYMFVSVAIIQAIKFIAAAILLCVIVITTLHKRLTPVRVKLLYPLVFDALFVVFLYAIVDVLTCAEPVDRMMLVGGTSTCACHDRVWLVAALASFVFAAIYVGALAYRIHLSEDVFGVRFRYPMSFSFLMTVVRTGTCLLYMTITKLLESTHSVATISITSMSIYFAIFAFLLRYNYRLQPCLGSGLFPNNLRAVSFATSCWTSLAVILTTHGPNTVPIIFVALYPFGVGFLWWLNSGRARQYHIQNQSLTDALTDPNLRVRTVAIVSITLEDHSRWKADEIMRVLQHLQVSLAMPGVAEDGLLVAYACQAVWHLCCQHYTLSEAMVEKPGAATTELAPFNLWAVHRHQPSALLMKSRHSNAGAGTRLQELVDRKAETNTRSGITTVAPVVVGNDSFNALRNTQLLKQCLEIVLQRATSMLALPFPKACNIVAKLLQEMYLAQNVQLTLGTWLSVVCTLCSNYNQEVAAQAATSLCATMMQFDMAVVLPLLCDSTKLTAISQLLVAPNALLPLELLRDRVVAFVLARAAAQITRTAPARDPILMYTPTFVANLTTAWRRWQGEYSMTLALESVLALMQKAQVTWRSMAKRKSNKQQENESSGMSGHSDAAPPEATPRGLTVQPVVTGAVVRRALTRRANSSKALHSIPPKVRAPSTNALPSPSRHPNHQRPDRPNLPAHKVHPRRTKVLLIQNDPSRQQPGRRRSLDAKPSRKMSKTHANAGPSSQLTKLKSQHSLMRGLSLIFDARHGRSRSFDHRRQSRHNSVHTVVKNLRTKSLSGDSFIRNLNPLAKGGATHDLVPPSIWRDIKLRRAVRLHLMTQVSTILTEGLSSKLLPQLFTPTTAQALHALVSILHRYPVMNDHLAYVLQPQELRYITFVKSWQEARSNPAPALIKPRLWTTVSSHVALLVDRSPWPGHVPPKNNAMGKAVPPKAVAKPRAPSMATLQFSGLNFVTERRRRHRSPARHSTGRRPGT</sequence>
<feature type="transmembrane region" description="Helical" evidence="2">
    <location>
        <begin position="168"/>
        <end position="186"/>
    </location>
</feature>
<feature type="transmembrane region" description="Helical" evidence="2">
    <location>
        <begin position="130"/>
        <end position="156"/>
    </location>
</feature>
<dbReference type="RefSeq" id="XP_008875178.1">
    <property type="nucleotide sequence ID" value="XM_008876956.1"/>
</dbReference>
<feature type="region of interest" description="Disordered" evidence="1">
    <location>
        <begin position="1081"/>
        <end position="1101"/>
    </location>
</feature>
<dbReference type="VEuPathDB" id="FungiDB:H310_10539"/>
<keyword evidence="2" id="KW-0472">Membrane</keyword>
<protein>
    <submittedName>
        <fullName evidence="3">Uncharacterized protein</fullName>
    </submittedName>
</protein>
<reference evidence="3" key="1">
    <citation type="submission" date="2013-12" db="EMBL/GenBank/DDBJ databases">
        <title>The Genome Sequence of Aphanomyces invadans NJM9701.</title>
        <authorList>
            <consortium name="The Broad Institute Genomics Platform"/>
            <person name="Russ C."/>
            <person name="Tyler B."/>
            <person name="van West P."/>
            <person name="Dieguez-Uribeondo J."/>
            <person name="Young S.K."/>
            <person name="Zeng Q."/>
            <person name="Gargeya S."/>
            <person name="Fitzgerald M."/>
            <person name="Abouelleil A."/>
            <person name="Alvarado L."/>
            <person name="Chapman S.B."/>
            <person name="Gainer-Dewar J."/>
            <person name="Goldberg J."/>
            <person name="Griggs A."/>
            <person name="Gujja S."/>
            <person name="Hansen M."/>
            <person name="Howarth C."/>
            <person name="Imamovic A."/>
            <person name="Ireland A."/>
            <person name="Larimer J."/>
            <person name="McCowan C."/>
            <person name="Murphy C."/>
            <person name="Pearson M."/>
            <person name="Poon T.W."/>
            <person name="Priest M."/>
            <person name="Roberts A."/>
            <person name="Saif S."/>
            <person name="Shea T."/>
            <person name="Sykes S."/>
            <person name="Wortman J."/>
            <person name="Nusbaum C."/>
            <person name="Birren B."/>
        </authorList>
    </citation>
    <scope>NUCLEOTIDE SEQUENCE [LARGE SCALE GENOMIC DNA]</scope>
    <source>
        <strain evidence="3">NJM9701</strain>
    </source>
</reference>
<keyword evidence="2" id="KW-0812">Transmembrane</keyword>
<evidence type="ECO:0000256" key="1">
    <source>
        <dbReference type="SAM" id="MobiDB-lite"/>
    </source>
</evidence>
<dbReference type="AlphaFoldDB" id="A0A024TS07"/>
<dbReference type="EMBL" id="KI913977">
    <property type="protein sequence ID" value="ETV96386.1"/>
    <property type="molecule type" value="Genomic_DNA"/>
</dbReference>
<feature type="transmembrane region" description="Helical" evidence="2">
    <location>
        <begin position="281"/>
        <end position="300"/>
    </location>
</feature>
<feature type="compositionally biased region" description="Basic residues" evidence="1">
    <location>
        <begin position="1083"/>
        <end position="1101"/>
    </location>
</feature>